<dbReference type="InterPro" id="IPR036047">
    <property type="entry name" value="F-box-like_dom_sf"/>
</dbReference>
<gene>
    <name evidence="1" type="ORF">WJX73_004654</name>
</gene>
<dbReference type="SUPFAM" id="SSF81383">
    <property type="entry name" value="F-box domain"/>
    <property type="match status" value="1"/>
</dbReference>
<proteinExistence type="predicted"/>
<comment type="caution">
    <text evidence="1">The sequence shown here is derived from an EMBL/GenBank/DDBJ whole genome shotgun (WGS) entry which is preliminary data.</text>
</comment>
<protein>
    <recommendedName>
        <fullName evidence="3">F-box domain-containing protein</fullName>
    </recommendedName>
</protein>
<accession>A0AAW1NSY5</accession>
<evidence type="ECO:0000313" key="1">
    <source>
        <dbReference type="EMBL" id="KAK9797829.1"/>
    </source>
</evidence>
<dbReference type="AlphaFoldDB" id="A0AAW1NSY5"/>
<name>A0AAW1NSY5_9CHLO</name>
<dbReference type="Proteomes" id="UP001465755">
    <property type="component" value="Unassembled WGS sequence"/>
</dbReference>
<dbReference type="EMBL" id="JALJOQ010000103">
    <property type="protein sequence ID" value="KAK9797829.1"/>
    <property type="molecule type" value="Genomic_DNA"/>
</dbReference>
<organism evidence="1 2">
    <name type="scientific">Symbiochloris irregularis</name>
    <dbReference type="NCBI Taxonomy" id="706552"/>
    <lineage>
        <taxon>Eukaryota</taxon>
        <taxon>Viridiplantae</taxon>
        <taxon>Chlorophyta</taxon>
        <taxon>core chlorophytes</taxon>
        <taxon>Trebouxiophyceae</taxon>
        <taxon>Trebouxiales</taxon>
        <taxon>Trebouxiaceae</taxon>
        <taxon>Symbiochloris</taxon>
    </lineage>
</organism>
<evidence type="ECO:0000313" key="2">
    <source>
        <dbReference type="Proteomes" id="UP001465755"/>
    </source>
</evidence>
<sequence>MQQAGGRSKQHVFEASSELQHVLLWQVFPRLTVHELAALSCSCKFLRDLLQQDDIWDTIDACHWTYEAAYGLNVGPGGVLVFASFDIGSGALLKCNTLRLDSVSCFAGHGVDIRAAPVLSPFGAFLAVPFSIYNEDNDREADPDDSESSDGDSVLQYEGDALLVVDVQKLTVKHVLYEAGDSYADGSLWNPAVILGDRIFVGARHGSAKNQYRPRKLRFWTIRDNSAEEVVTPRGKKDAQIRPLISPDELMVAYASSVTVGVGNSELRGVRLIKFLK</sequence>
<reference evidence="1 2" key="1">
    <citation type="journal article" date="2024" name="Nat. Commun.">
        <title>Phylogenomics reveals the evolutionary origins of lichenization in chlorophyte algae.</title>
        <authorList>
            <person name="Puginier C."/>
            <person name="Libourel C."/>
            <person name="Otte J."/>
            <person name="Skaloud P."/>
            <person name="Haon M."/>
            <person name="Grisel S."/>
            <person name="Petersen M."/>
            <person name="Berrin J.G."/>
            <person name="Delaux P.M."/>
            <person name="Dal Grande F."/>
            <person name="Keller J."/>
        </authorList>
    </citation>
    <scope>NUCLEOTIDE SEQUENCE [LARGE SCALE GENOMIC DNA]</scope>
    <source>
        <strain evidence="1 2">SAG 2036</strain>
    </source>
</reference>
<keyword evidence="2" id="KW-1185">Reference proteome</keyword>
<evidence type="ECO:0008006" key="3">
    <source>
        <dbReference type="Google" id="ProtNLM"/>
    </source>
</evidence>